<feature type="compositionally biased region" description="Basic residues" evidence="1">
    <location>
        <begin position="113"/>
        <end position="122"/>
    </location>
</feature>
<evidence type="ECO:0000256" key="1">
    <source>
        <dbReference type="SAM" id="MobiDB-lite"/>
    </source>
</evidence>
<organism evidence="2">
    <name type="scientific">uncultured Mycobacteriales bacterium</name>
    <dbReference type="NCBI Taxonomy" id="581187"/>
    <lineage>
        <taxon>Bacteria</taxon>
        <taxon>Bacillati</taxon>
        <taxon>Actinomycetota</taxon>
        <taxon>Actinomycetes</taxon>
        <taxon>Mycobacteriales</taxon>
        <taxon>environmental samples</taxon>
    </lineage>
</organism>
<feature type="compositionally biased region" description="Low complexity" evidence="1">
    <location>
        <begin position="65"/>
        <end position="80"/>
    </location>
</feature>
<dbReference type="AlphaFoldDB" id="A0A6J4IDL1"/>
<feature type="non-terminal residue" evidence="2">
    <location>
        <position position="227"/>
    </location>
</feature>
<feature type="compositionally biased region" description="Low complexity" evidence="1">
    <location>
        <begin position="47"/>
        <end position="58"/>
    </location>
</feature>
<gene>
    <name evidence="2" type="ORF">AVDCRST_MAG41-2009</name>
</gene>
<dbReference type="EMBL" id="CADCTP010000173">
    <property type="protein sequence ID" value="CAA9249565.1"/>
    <property type="molecule type" value="Genomic_DNA"/>
</dbReference>
<evidence type="ECO:0000313" key="2">
    <source>
        <dbReference type="EMBL" id="CAA9249565.1"/>
    </source>
</evidence>
<sequence>DLDERHPGGRAGPRPAGGVRAGVGRGAAPRRRGGLRPAGGTAHAVDAEAGGAVRAEPVGGRGRRPGNLGRPAGRAGPVRGAGHREDVVVPGAAQHRPDPRGPGAAGGADERPGRRRRRRRPDRRPGPVPASGRGRVAAALGLHAVRLAGPAGTGGPVPGDAGDRPACARGPARAPANRGGAARRRRVVGRGGVRGARIVRRQPAGPAAPGPGPDPAGDRGRPGRPPV</sequence>
<protein>
    <submittedName>
        <fullName evidence="2">RNA polymerase sigma factor RpoE</fullName>
    </submittedName>
</protein>
<proteinExistence type="predicted"/>
<feature type="compositionally biased region" description="Low complexity" evidence="1">
    <location>
        <begin position="158"/>
        <end position="180"/>
    </location>
</feature>
<reference evidence="2" key="1">
    <citation type="submission" date="2020-02" db="EMBL/GenBank/DDBJ databases">
        <authorList>
            <person name="Meier V. D."/>
        </authorList>
    </citation>
    <scope>NUCLEOTIDE SEQUENCE</scope>
    <source>
        <strain evidence="2">AVDCRST_MAG41</strain>
    </source>
</reference>
<accession>A0A6J4IDL1</accession>
<name>A0A6J4IDL1_9ACTN</name>
<feature type="non-terminal residue" evidence="2">
    <location>
        <position position="1"/>
    </location>
</feature>
<feature type="region of interest" description="Disordered" evidence="1">
    <location>
        <begin position="1"/>
        <end position="227"/>
    </location>
</feature>